<keyword evidence="3" id="KW-0804">Transcription</keyword>
<keyword evidence="2 4" id="KW-0238">DNA-binding</keyword>
<dbReference type="Pfam" id="PF00440">
    <property type="entry name" value="TetR_N"/>
    <property type="match status" value="1"/>
</dbReference>
<evidence type="ECO:0000256" key="2">
    <source>
        <dbReference type="ARBA" id="ARBA00023125"/>
    </source>
</evidence>
<dbReference type="GO" id="GO:0000976">
    <property type="term" value="F:transcription cis-regulatory region binding"/>
    <property type="evidence" value="ECO:0007669"/>
    <property type="project" value="TreeGrafter"/>
</dbReference>
<dbReference type="Gene3D" id="1.10.357.10">
    <property type="entry name" value="Tetracycline Repressor, domain 2"/>
    <property type="match status" value="1"/>
</dbReference>
<reference evidence="7" key="1">
    <citation type="submission" date="2020-10" db="EMBL/GenBank/DDBJ databases">
        <title>Sequencing the genomes of 1000 actinobacteria strains.</title>
        <authorList>
            <person name="Klenk H.-P."/>
        </authorList>
    </citation>
    <scope>NUCLEOTIDE SEQUENCE</scope>
    <source>
        <strain evidence="7">DSM 45354</strain>
    </source>
</reference>
<gene>
    <name evidence="7" type="ORF">HEB94_004283</name>
</gene>
<name>A0A927N2J5_9ACTN</name>
<evidence type="ECO:0000313" key="8">
    <source>
        <dbReference type="Proteomes" id="UP000638648"/>
    </source>
</evidence>
<protein>
    <submittedName>
        <fullName evidence="7">AcrR family transcriptional regulator</fullName>
    </submittedName>
</protein>
<dbReference type="Pfam" id="PF16859">
    <property type="entry name" value="TetR_C_11"/>
    <property type="match status" value="1"/>
</dbReference>
<keyword evidence="8" id="KW-1185">Reference proteome</keyword>
<dbReference type="SUPFAM" id="SSF48498">
    <property type="entry name" value="Tetracyclin repressor-like, C-terminal domain"/>
    <property type="match status" value="1"/>
</dbReference>
<dbReference type="Gene3D" id="1.10.10.60">
    <property type="entry name" value="Homeodomain-like"/>
    <property type="match status" value="1"/>
</dbReference>
<dbReference type="InterPro" id="IPR036271">
    <property type="entry name" value="Tet_transcr_reg_TetR-rel_C_sf"/>
</dbReference>
<evidence type="ECO:0000256" key="3">
    <source>
        <dbReference type="ARBA" id="ARBA00023163"/>
    </source>
</evidence>
<organism evidence="7 8">
    <name type="scientific">Actinopolymorpha pittospori</name>
    <dbReference type="NCBI Taxonomy" id="648752"/>
    <lineage>
        <taxon>Bacteria</taxon>
        <taxon>Bacillati</taxon>
        <taxon>Actinomycetota</taxon>
        <taxon>Actinomycetes</taxon>
        <taxon>Propionibacteriales</taxon>
        <taxon>Actinopolymorphaceae</taxon>
        <taxon>Actinopolymorpha</taxon>
    </lineage>
</organism>
<feature type="DNA-binding region" description="H-T-H motif" evidence="4">
    <location>
        <begin position="44"/>
        <end position="63"/>
    </location>
</feature>
<dbReference type="PANTHER" id="PTHR30055:SF148">
    <property type="entry name" value="TETR-FAMILY TRANSCRIPTIONAL REGULATOR"/>
    <property type="match status" value="1"/>
</dbReference>
<sequence length="209" mass="23132">MTEANPDTAPAPRGRGRPRDPEVEDAILRAALELFLERGVDGASIEQIAKRAGVGKLTVYRRWSTKEDLLVQAIESLVNDEDRWPTNDEIETVSPHELIERALPSAAEAAASPEFRALVSRVLGSAVSNPALLATYWKHNILPRRRLTSALLERAKAIGTVPENADLDVLTDMMAGAVTYRVFQPDPPDAAEMRRYLRALYRQAGLLPR</sequence>
<comment type="caution">
    <text evidence="7">The sequence shown here is derived from an EMBL/GenBank/DDBJ whole genome shotgun (WGS) entry which is preliminary data.</text>
</comment>
<evidence type="ECO:0000256" key="4">
    <source>
        <dbReference type="PROSITE-ProRule" id="PRU00335"/>
    </source>
</evidence>
<feature type="domain" description="HTH tetR-type" evidence="6">
    <location>
        <begin position="21"/>
        <end position="81"/>
    </location>
</feature>
<dbReference type="GO" id="GO:0003700">
    <property type="term" value="F:DNA-binding transcription factor activity"/>
    <property type="evidence" value="ECO:0007669"/>
    <property type="project" value="TreeGrafter"/>
</dbReference>
<feature type="region of interest" description="Disordered" evidence="5">
    <location>
        <begin position="1"/>
        <end position="22"/>
    </location>
</feature>
<accession>A0A927N2J5</accession>
<dbReference type="InterPro" id="IPR001647">
    <property type="entry name" value="HTH_TetR"/>
</dbReference>
<proteinExistence type="predicted"/>
<evidence type="ECO:0000313" key="7">
    <source>
        <dbReference type="EMBL" id="MBE1607435.1"/>
    </source>
</evidence>
<dbReference type="PANTHER" id="PTHR30055">
    <property type="entry name" value="HTH-TYPE TRANSCRIPTIONAL REGULATOR RUTR"/>
    <property type="match status" value="1"/>
</dbReference>
<dbReference type="RefSeq" id="WP_192751387.1">
    <property type="nucleotide sequence ID" value="NZ_BAABJL010000197.1"/>
</dbReference>
<dbReference type="Proteomes" id="UP000638648">
    <property type="component" value="Unassembled WGS sequence"/>
</dbReference>
<feature type="compositionally biased region" description="Low complexity" evidence="5">
    <location>
        <begin position="1"/>
        <end position="13"/>
    </location>
</feature>
<dbReference type="PRINTS" id="PR00455">
    <property type="entry name" value="HTHTETR"/>
</dbReference>
<dbReference type="PROSITE" id="PS50977">
    <property type="entry name" value="HTH_TETR_2"/>
    <property type="match status" value="1"/>
</dbReference>
<dbReference type="InterPro" id="IPR050109">
    <property type="entry name" value="HTH-type_TetR-like_transc_reg"/>
</dbReference>
<dbReference type="AlphaFoldDB" id="A0A927N2J5"/>
<dbReference type="SUPFAM" id="SSF46689">
    <property type="entry name" value="Homeodomain-like"/>
    <property type="match status" value="1"/>
</dbReference>
<dbReference type="EMBL" id="JADBEM010000001">
    <property type="protein sequence ID" value="MBE1607435.1"/>
    <property type="molecule type" value="Genomic_DNA"/>
</dbReference>
<evidence type="ECO:0000256" key="5">
    <source>
        <dbReference type="SAM" id="MobiDB-lite"/>
    </source>
</evidence>
<keyword evidence="1" id="KW-0805">Transcription regulation</keyword>
<dbReference type="InterPro" id="IPR009057">
    <property type="entry name" value="Homeodomain-like_sf"/>
</dbReference>
<evidence type="ECO:0000259" key="6">
    <source>
        <dbReference type="PROSITE" id="PS50977"/>
    </source>
</evidence>
<dbReference type="InterPro" id="IPR011075">
    <property type="entry name" value="TetR_C"/>
</dbReference>
<evidence type="ECO:0000256" key="1">
    <source>
        <dbReference type="ARBA" id="ARBA00023015"/>
    </source>
</evidence>